<comment type="caution">
    <text evidence="2">The sequence shown here is derived from an EMBL/GenBank/DDBJ whole genome shotgun (WGS) entry which is preliminary data.</text>
</comment>
<feature type="non-terminal residue" evidence="2">
    <location>
        <position position="101"/>
    </location>
</feature>
<dbReference type="Proteomes" id="UP001211907">
    <property type="component" value="Unassembled WGS sequence"/>
</dbReference>
<name>A0AAD5X852_9FUNG</name>
<sequence length="101" mass="11008">MLEITVFAVHALVFNVLAALLVPRLGPAFLSPVANAWWGFVNGGSNATAAAAPPVPKVISEVIQVIPYVQLAIIPLIFVLAILYEGLFWWISVGRWRLDAR</sequence>
<feature type="transmembrane region" description="Helical" evidence="1">
    <location>
        <begin position="68"/>
        <end position="91"/>
    </location>
</feature>
<keyword evidence="1" id="KW-1133">Transmembrane helix</keyword>
<reference evidence="2" key="1">
    <citation type="submission" date="2020-05" db="EMBL/GenBank/DDBJ databases">
        <title>Phylogenomic resolution of chytrid fungi.</title>
        <authorList>
            <person name="Stajich J.E."/>
            <person name="Amses K."/>
            <person name="Simmons R."/>
            <person name="Seto K."/>
            <person name="Myers J."/>
            <person name="Bonds A."/>
            <person name="Quandt C.A."/>
            <person name="Barry K."/>
            <person name="Liu P."/>
            <person name="Grigoriev I."/>
            <person name="Longcore J.E."/>
            <person name="James T.Y."/>
        </authorList>
    </citation>
    <scope>NUCLEOTIDE SEQUENCE</scope>
    <source>
        <strain evidence="2">JEL0513</strain>
    </source>
</reference>
<evidence type="ECO:0000313" key="3">
    <source>
        <dbReference type="Proteomes" id="UP001211907"/>
    </source>
</evidence>
<keyword evidence="1" id="KW-0472">Membrane</keyword>
<protein>
    <submittedName>
        <fullName evidence="2">Uncharacterized protein</fullName>
    </submittedName>
</protein>
<dbReference type="EMBL" id="JADGJH010002515">
    <property type="protein sequence ID" value="KAJ3097357.1"/>
    <property type="molecule type" value="Genomic_DNA"/>
</dbReference>
<keyword evidence="1" id="KW-0812">Transmembrane</keyword>
<evidence type="ECO:0000256" key="1">
    <source>
        <dbReference type="SAM" id="Phobius"/>
    </source>
</evidence>
<keyword evidence="3" id="KW-1185">Reference proteome</keyword>
<accession>A0AAD5X852</accession>
<proteinExistence type="predicted"/>
<evidence type="ECO:0000313" key="2">
    <source>
        <dbReference type="EMBL" id="KAJ3097357.1"/>
    </source>
</evidence>
<organism evidence="2 3">
    <name type="scientific">Physocladia obscura</name>
    <dbReference type="NCBI Taxonomy" id="109957"/>
    <lineage>
        <taxon>Eukaryota</taxon>
        <taxon>Fungi</taxon>
        <taxon>Fungi incertae sedis</taxon>
        <taxon>Chytridiomycota</taxon>
        <taxon>Chytridiomycota incertae sedis</taxon>
        <taxon>Chytridiomycetes</taxon>
        <taxon>Chytridiales</taxon>
        <taxon>Chytriomycetaceae</taxon>
        <taxon>Physocladia</taxon>
    </lineage>
</organism>
<dbReference type="AlphaFoldDB" id="A0AAD5X852"/>
<gene>
    <name evidence="2" type="ORF">HK100_005377</name>
</gene>